<proteinExistence type="predicted"/>
<dbReference type="EMBL" id="JALLPJ020001098">
    <property type="protein sequence ID" value="KAL3776445.1"/>
    <property type="molecule type" value="Genomic_DNA"/>
</dbReference>
<evidence type="ECO:0000313" key="9">
    <source>
        <dbReference type="Proteomes" id="UP001530400"/>
    </source>
</evidence>
<dbReference type="InterPro" id="IPR001876">
    <property type="entry name" value="Znf_RanBP2"/>
</dbReference>
<keyword evidence="2 4" id="KW-0863">Zinc-finger</keyword>
<feature type="domain" description="RanBP2-type" evidence="7">
    <location>
        <begin position="84"/>
        <end position="119"/>
    </location>
</feature>
<dbReference type="AlphaFoldDB" id="A0ABD3NRZ8"/>
<evidence type="ECO:0000256" key="2">
    <source>
        <dbReference type="ARBA" id="ARBA00022771"/>
    </source>
</evidence>
<evidence type="ECO:0000256" key="4">
    <source>
        <dbReference type="PROSITE-ProRule" id="PRU00322"/>
    </source>
</evidence>
<dbReference type="Proteomes" id="UP001530400">
    <property type="component" value="Unassembled WGS sequence"/>
</dbReference>
<organism evidence="8 9">
    <name type="scientific">Cyclotella atomus</name>
    <dbReference type="NCBI Taxonomy" id="382360"/>
    <lineage>
        <taxon>Eukaryota</taxon>
        <taxon>Sar</taxon>
        <taxon>Stramenopiles</taxon>
        <taxon>Ochrophyta</taxon>
        <taxon>Bacillariophyta</taxon>
        <taxon>Coscinodiscophyceae</taxon>
        <taxon>Thalassiosirophycidae</taxon>
        <taxon>Stephanodiscales</taxon>
        <taxon>Stephanodiscaceae</taxon>
        <taxon>Cyclotella</taxon>
    </lineage>
</organism>
<comment type="caution">
    <text evidence="8">The sequence shown here is derived from an EMBL/GenBank/DDBJ whole genome shotgun (WGS) entry which is preliminary data.</text>
</comment>
<sequence>MLAEAFKRAELRVKQGEVEGTLTFTVKPDSLQELGELEAPVRKTLFRRIEGLDSSRVDDDSAYCRAVETGHQVTIVLPLPVGYNEGGWRCHAIIGNQECLHPNLKYRNDCEVCATAKPNLKPEFQHLRLLSPSVRSESNEYLRRIRESDAELTKCERYENTAAEKLAAAAEKRVGIEDSSAIGIDEEEGDEEDLMMNVELVQSGVWSSVHASAVCLKPRKAKSLQLLNSARAELAIMMQCAYELAAPHAQKVIRGFILRASLGRIREEAIEFAKFSAAVESADDVLPAANVINQAASIADAYLAADANNQADVDRASNVANHQFDPRAFETRKQQHDRVLKPEMLSGLPDEEGFVSIAEADDYARRIIQLINLARRVDPKGHVESLTQFGFSDDELNDLIVPFVTYFYKPFLDICLDDGFDVEDLTEAKLRSIVLPAPKGPGVYLKGHFDQDGRLVGVYVGESLEISKRFKAKAPDSLHNLGDIIAGAITRGDDLEKRATCALEGVAALIVYRANLGRTQFESMQFPSHNSVRCGSHDWMATKEDLRLALKAAKSQGTAVPRALQHQHDRQQAGAIRKARETREKAKFFARFTSEMGLMHFINGGVYFLRHDGTWTTFSTRDVKYVFEHKSYRNELKDKRFWDDCYFLVIEEFLILKGVNIQPSSSKEDAQKKIAATRTRAVTPWVRPPKTTVESIDRMFRKEVDRAKGGTKRIPFTPALTRLIGAPGLIDVRNNGWGSTWIEQLRNNAAVTIQRITRGYSSKVVAKRMADERQRFLEEQEKARQTNQEQEAATLIQSHVRRRIAKMHCANRLTFVEKVVRARDVDHSNAWDKYSAYKRGDAALELSAGDQRVAHTPFVTPGAIMEKLHHDDYVGRKPKKVDGRGCERNRNQTLTATSKLYGGSRNRQLQKQYSKTNNRKPGSANTPKKTQPNAPASTVDAASFNNASNQGNENIAPDDENSSYTNPDRLHAKRLVRLNQLKDRLRGNYIRFDVPNGLDDTAARFPTEHLEQVLSGLNAPGKFVALASQLMHVLHQTQSNYMSRKYLMSECKNFLLLTQDTKSARSKTRSEIDEETSRLEEFGIGESDDLDANIPGGLWASAVSKDRQGNNVPKEPEPSLSVRRGVGANTRTPKNWAVAYTKKVLASAEETYPAYDQYRHYDLLSPNK</sequence>
<gene>
    <name evidence="8" type="ORF">ACHAWO_005919</name>
</gene>
<keyword evidence="5" id="KW-0175">Coiled coil</keyword>
<feature type="compositionally biased region" description="Polar residues" evidence="6">
    <location>
        <begin position="905"/>
        <end position="936"/>
    </location>
</feature>
<name>A0ABD3NRZ8_9STRA</name>
<dbReference type="GO" id="GO:0008270">
    <property type="term" value="F:zinc ion binding"/>
    <property type="evidence" value="ECO:0007669"/>
    <property type="project" value="UniProtKB-KW"/>
</dbReference>
<keyword evidence="9" id="KW-1185">Reference proteome</keyword>
<feature type="compositionally biased region" description="Polar residues" evidence="6">
    <location>
        <begin position="943"/>
        <end position="953"/>
    </location>
</feature>
<evidence type="ECO:0000256" key="3">
    <source>
        <dbReference type="ARBA" id="ARBA00022833"/>
    </source>
</evidence>
<evidence type="ECO:0000313" key="8">
    <source>
        <dbReference type="EMBL" id="KAL3776445.1"/>
    </source>
</evidence>
<keyword evidence="3" id="KW-0862">Zinc</keyword>
<feature type="region of interest" description="Disordered" evidence="6">
    <location>
        <begin position="899"/>
        <end position="968"/>
    </location>
</feature>
<accession>A0ABD3NRZ8</accession>
<dbReference type="PROSITE" id="PS50199">
    <property type="entry name" value="ZF_RANBP2_2"/>
    <property type="match status" value="1"/>
</dbReference>
<evidence type="ECO:0000256" key="5">
    <source>
        <dbReference type="SAM" id="Coils"/>
    </source>
</evidence>
<keyword evidence="1" id="KW-0479">Metal-binding</keyword>
<evidence type="ECO:0000256" key="1">
    <source>
        <dbReference type="ARBA" id="ARBA00022723"/>
    </source>
</evidence>
<evidence type="ECO:0000256" key="6">
    <source>
        <dbReference type="SAM" id="MobiDB-lite"/>
    </source>
</evidence>
<evidence type="ECO:0000259" key="7">
    <source>
        <dbReference type="PROSITE" id="PS50199"/>
    </source>
</evidence>
<dbReference type="PROSITE" id="PS50096">
    <property type="entry name" value="IQ"/>
    <property type="match status" value="1"/>
</dbReference>
<feature type="region of interest" description="Disordered" evidence="6">
    <location>
        <begin position="1104"/>
        <end position="1127"/>
    </location>
</feature>
<protein>
    <recommendedName>
        <fullName evidence="7">RanBP2-type domain-containing protein</fullName>
    </recommendedName>
</protein>
<reference evidence="8 9" key="1">
    <citation type="submission" date="2024-10" db="EMBL/GenBank/DDBJ databases">
        <title>Updated reference genomes for cyclostephanoid diatoms.</title>
        <authorList>
            <person name="Roberts W.R."/>
            <person name="Alverson A.J."/>
        </authorList>
    </citation>
    <scope>NUCLEOTIDE SEQUENCE [LARGE SCALE GENOMIC DNA]</scope>
    <source>
        <strain evidence="8 9">AJA010-31</strain>
    </source>
</reference>
<feature type="coiled-coil region" evidence="5">
    <location>
        <begin position="766"/>
        <end position="793"/>
    </location>
</feature>